<sequence length="349" mass="37712">MEPGANNRSKSAGSVGKIRIAIEEATEICRAALRRAGYSEEQVLVITDHLVDAELRGHPFAGLARALSIIEHLKVAGKRVDCDIRITRSGVAFAHIDGDDAVGYLVARKATEIAIAKAKEIGISLVGANGLWYTGNLAYYAEMAAKEGLVTIIVSNGSRIVAPHGGCEPKFCTNPFCIGFPTSQKDKPVIWDIGTSKIMFAQVMLAQRLGTDLPEDTAFDSTGRPTTNPLDVLEGAMAAWGGYKGSGLAMMVQLLGIAAGSSEPTPFMSDFGFLIIAFDPSVLQSQEHVEHNADKFVESIRSTKMLPGEPPARMPFERSIESRNQARSRGWIEVEERVVQQLQEHSSIS</sequence>
<dbReference type="PANTHER" id="PTHR11091:SF0">
    <property type="entry name" value="MALATE DEHYDROGENASE"/>
    <property type="match status" value="1"/>
</dbReference>
<keyword evidence="4" id="KW-1185">Reference proteome</keyword>
<gene>
    <name evidence="3" type="ORF">OHC33_008590</name>
</gene>
<comment type="similarity">
    <text evidence="1">Belongs to the LDH2/MDH2 oxidoreductase family.</text>
</comment>
<organism evidence="3 4">
    <name type="scientific">Knufia fluminis</name>
    <dbReference type="NCBI Taxonomy" id="191047"/>
    <lineage>
        <taxon>Eukaryota</taxon>
        <taxon>Fungi</taxon>
        <taxon>Dikarya</taxon>
        <taxon>Ascomycota</taxon>
        <taxon>Pezizomycotina</taxon>
        <taxon>Eurotiomycetes</taxon>
        <taxon>Chaetothyriomycetidae</taxon>
        <taxon>Chaetothyriales</taxon>
        <taxon>Trichomeriaceae</taxon>
        <taxon>Knufia</taxon>
    </lineage>
</organism>
<dbReference type="InterPro" id="IPR003767">
    <property type="entry name" value="Malate/L-lactate_DH-like"/>
</dbReference>
<evidence type="ECO:0000256" key="2">
    <source>
        <dbReference type="ARBA" id="ARBA00023002"/>
    </source>
</evidence>
<evidence type="ECO:0000313" key="4">
    <source>
        <dbReference type="Proteomes" id="UP001316803"/>
    </source>
</evidence>
<evidence type="ECO:0000313" key="3">
    <source>
        <dbReference type="EMBL" id="KAK5950371.1"/>
    </source>
</evidence>
<dbReference type="Gene3D" id="1.10.1530.10">
    <property type="match status" value="1"/>
</dbReference>
<dbReference type="Proteomes" id="UP001316803">
    <property type="component" value="Unassembled WGS sequence"/>
</dbReference>
<keyword evidence="2" id="KW-0560">Oxidoreductase</keyword>
<dbReference type="Pfam" id="PF02615">
    <property type="entry name" value="Ldh_2"/>
    <property type="match status" value="1"/>
</dbReference>
<dbReference type="PANTHER" id="PTHR11091">
    <property type="entry name" value="OXIDOREDUCTASE-RELATED"/>
    <property type="match status" value="1"/>
</dbReference>
<reference evidence="3 4" key="1">
    <citation type="submission" date="2022-12" db="EMBL/GenBank/DDBJ databases">
        <title>Genomic features and morphological characterization of a novel Knufia sp. strain isolated from spacecraft assembly facility.</title>
        <authorList>
            <person name="Teixeira M."/>
            <person name="Chander A.M."/>
            <person name="Stajich J.E."/>
            <person name="Venkateswaran K."/>
        </authorList>
    </citation>
    <scope>NUCLEOTIDE SEQUENCE [LARGE SCALE GENOMIC DNA]</scope>
    <source>
        <strain evidence="3 4">FJI-L2-BK-P2</strain>
    </source>
</reference>
<dbReference type="InterPro" id="IPR036111">
    <property type="entry name" value="Mal/L-sulfo/L-lacto_DH-like_sf"/>
</dbReference>
<accession>A0AAN8EMY9</accession>
<dbReference type="EMBL" id="JAKLMC020000027">
    <property type="protein sequence ID" value="KAK5950371.1"/>
    <property type="molecule type" value="Genomic_DNA"/>
</dbReference>
<comment type="caution">
    <text evidence="3">The sequence shown here is derived from an EMBL/GenBank/DDBJ whole genome shotgun (WGS) entry which is preliminary data.</text>
</comment>
<name>A0AAN8EMY9_9EURO</name>
<dbReference type="GO" id="GO:0016491">
    <property type="term" value="F:oxidoreductase activity"/>
    <property type="evidence" value="ECO:0007669"/>
    <property type="project" value="UniProtKB-KW"/>
</dbReference>
<evidence type="ECO:0008006" key="5">
    <source>
        <dbReference type="Google" id="ProtNLM"/>
    </source>
</evidence>
<dbReference type="AlphaFoldDB" id="A0AAN8EMY9"/>
<dbReference type="InterPro" id="IPR043143">
    <property type="entry name" value="Mal/L-sulf/L-lact_DH-like_NADP"/>
</dbReference>
<evidence type="ECO:0000256" key="1">
    <source>
        <dbReference type="ARBA" id="ARBA00006056"/>
    </source>
</evidence>
<proteinExistence type="inferred from homology"/>
<protein>
    <recommendedName>
        <fullName evidence="5">Ldh family oxidoreductase</fullName>
    </recommendedName>
</protein>
<dbReference type="SUPFAM" id="SSF89733">
    <property type="entry name" value="L-sulfolactate dehydrogenase-like"/>
    <property type="match status" value="1"/>
</dbReference>
<dbReference type="Gene3D" id="3.30.1370.60">
    <property type="entry name" value="Hypothetical oxidoreductase yiak, domain 2"/>
    <property type="match status" value="1"/>
</dbReference>
<dbReference type="InterPro" id="IPR043144">
    <property type="entry name" value="Mal/L-sulf/L-lact_DH-like_ah"/>
</dbReference>